<keyword evidence="5 7" id="KW-1133">Transmembrane helix</keyword>
<gene>
    <name evidence="9" type="ORF">F4V44_20995</name>
</gene>
<dbReference type="SUPFAM" id="SSF161098">
    <property type="entry name" value="MetI-like"/>
    <property type="match status" value="1"/>
</dbReference>
<comment type="similarity">
    <text evidence="7">Belongs to the binding-protein-dependent transport system permease family.</text>
</comment>
<keyword evidence="2 7" id="KW-0813">Transport</keyword>
<dbReference type="Pfam" id="PF00528">
    <property type="entry name" value="BPD_transp_1"/>
    <property type="match status" value="1"/>
</dbReference>
<evidence type="ECO:0000256" key="6">
    <source>
        <dbReference type="ARBA" id="ARBA00023136"/>
    </source>
</evidence>
<evidence type="ECO:0000313" key="10">
    <source>
        <dbReference type="Proteomes" id="UP000326671"/>
    </source>
</evidence>
<dbReference type="PANTHER" id="PTHR30151">
    <property type="entry name" value="ALKANE SULFONATE ABC TRANSPORTER-RELATED, MEMBRANE SUBUNIT"/>
    <property type="match status" value="1"/>
</dbReference>
<keyword evidence="10" id="KW-1185">Reference proteome</keyword>
<dbReference type="InterPro" id="IPR035906">
    <property type="entry name" value="MetI-like_sf"/>
</dbReference>
<accession>A0A5J5H8Q1</accession>
<feature type="transmembrane region" description="Helical" evidence="7">
    <location>
        <begin position="60"/>
        <end position="82"/>
    </location>
</feature>
<dbReference type="EMBL" id="VYKL01000037">
    <property type="protein sequence ID" value="KAA9016950.1"/>
    <property type="molecule type" value="Genomic_DNA"/>
</dbReference>
<comment type="subcellular location">
    <subcellularLocation>
        <location evidence="1 7">Cell membrane</location>
        <topology evidence="1 7">Multi-pass membrane protein</topology>
    </subcellularLocation>
</comment>
<feature type="transmembrane region" description="Helical" evidence="7">
    <location>
        <begin position="12"/>
        <end position="30"/>
    </location>
</feature>
<sequence>MNIIRKIAGNQLIVGFFSFIVFWEIIYLFVQTHTIPSPLETFSYFFTVIDVLGFHSLGSILRVLAALSIAILLGIPAGIFLGVNKKANRLFSPFLYYIYPIPKVAFLPVFMLLFGLGNVSKIMLIIWIVVFQMILSVRDGVMRIPVSHFKVMESYSASIKQQYRFLIIPSILPQVFSALRISIGISLASLFFAENYATTYGVGYFIMSAWTKMNYEEMFCGIIVLGFIGLLFFKLLDLLETHLTPWAAK</sequence>
<evidence type="ECO:0000256" key="5">
    <source>
        <dbReference type="ARBA" id="ARBA00022989"/>
    </source>
</evidence>
<evidence type="ECO:0000256" key="1">
    <source>
        <dbReference type="ARBA" id="ARBA00004651"/>
    </source>
</evidence>
<keyword evidence="4 7" id="KW-0812">Transmembrane</keyword>
<evidence type="ECO:0000256" key="3">
    <source>
        <dbReference type="ARBA" id="ARBA00022475"/>
    </source>
</evidence>
<dbReference type="GO" id="GO:0005886">
    <property type="term" value="C:plasma membrane"/>
    <property type="evidence" value="ECO:0007669"/>
    <property type="project" value="UniProtKB-SubCell"/>
</dbReference>
<feature type="transmembrane region" description="Helical" evidence="7">
    <location>
        <begin position="122"/>
        <end position="141"/>
    </location>
</feature>
<protein>
    <submittedName>
        <fullName evidence="9">ABC transporter permease</fullName>
    </submittedName>
</protein>
<proteinExistence type="inferred from homology"/>
<dbReference type="PROSITE" id="PS50928">
    <property type="entry name" value="ABC_TM1"/>
    <property type="match status" value="1"/>
</dbReference>
<organism evidence="9 10">
    <name type="scientific">Niallia endozanthoxylica</name>
    <dbReference type="NCBI Taxonomy" id="2036016"/>
    <lineage>
        <taxon>Bacteria</taxon>
        <taxon>Bacillati</taxon>
        <taxon>Bacillota</taxon>
        <taxon>Bacilli</taxon>
        <taxon>Bacillales</taxon>
        <taxon>Bacillaceae</taxon>
        <taxon>Niallia</taxon>
    </lineage>
</organism>
<feature type="transmembrane region" description="Helical" evidence="7">
    <location>
        <begin position="94"/>
        <end position="116"/>
    </location>
</feature>
<feature type="transmembrane region" description="Helical" evidence="7">
    <location>
        <begin position="185"/>
        <end position="206"/>
    </location>
</feature>
<name>A0A5J5H8Q1_9BACI</name>
<dbReference type="CDD" id="cd06261">
    <property type="entry name" value="TM_PBP2"/>
    <property type="match status" value="1"/>
</dbReference>
<evidence type="ECO:0000259" key="8">
    <source>
        <dbReference type="PROSITE" id="PS50928"/>
    </source>
</evidence>
<dbReference type="AlphaFoldDB" id="A0A5J5H8Q1"/>
<dbReference type="InterPro" id="IPR000515">
    <property type="entry name" value="MetI-like"/>
</dbReference>
<evidence type="ECO:0000313" key="9">
    <source>
        <dbReference type="EMBL" id="KAA9016950.1"/>
    </source>
</evidence>
<dbReference type="OrthoDB" id="9804353at2"/>
<dbReference type="RefSeq" id="WP_150441965.1">
    <property type="nucleotide sequence ID" value="NZ_VYKL01000037.1"/>
</dbReference>
<evidence type="ECO:0000256" key="4">
    <source>
        <dbReference type="ARBA" id="ARBA00022692"/>
    </source>
</evidence>
<keyword evidence="3" id="KW-1003">Cell membrane</keyword>
<evidence type="ECO:0000256" key="2">
    <source>
        <dbReference type="ARBA" id="ARBA00022448"/>
    </source>
</evidence>
<feature type="domain" description="ABC transmembrane type-1" evidence="8">
    <location>
        <begin position="56"/>
        <end position="240"/>
    </location>
</feature>
<dbReference type="Proteomes" id="UP000326671">
    <property type="component" value="Unassembled WGS sequence"/>
</dbReference>
<keyword evidence="6 7" id="KW-0472">Membrane</keyword>
<comment type="caution">
    <text evidence="9">The sequence shown here is derived from an EMBL/GenBank/DDBJ whole genome shotgun (WGS) entry which is preliminary data.</text>
</comment>
<dbReference type="GO" id="GO:0055085">
    <property type="term" value="P:transmembrane transport"/>
    <property type="evidence" value="ECO:0007669"/>
    <property type="project" value="InterPro"/>
</dbReference>
<feature type="transmembrane region" description="Helical" evidence="7">
    <location>
        <begin position="162"/>
        <end position="179"/>
    </location>
</feature>
<dbReference type="Gene3D" id="1.10.3720.10">
    <property type="entry name" value="MetI-like"/>
    <property type="match status" value="1"/>
</dbReference>
<dbReference type="PANTHER" id="PTHR30151:SF0">
    <property type="entry name" value="ABC TRANSPORTER PERMEASE PROTEIN MJ0413-RELATED"/>
    <property type="match status" value="1"/>
</dbReference>
<reference evidence="9 10" key="1">
    <citation type="submission" date="2019-09" db="EMBL/GenBank/DDBJ databases">
        <title>Whole genome sequences of isolates from the Mars Exploration Rovers.</title>
        <authorList>
            <person name="Seuylemezian A."/>
            <person name="Vaishampayan P."/>
        </authorList>
    </citation>
    <scope>NUCLEOTIDE SEQUENCE [LARGE SCALE GENOMIC DNA]</scope>
    <source>
        <strain evidence="9 10">MER_TA_151</strain>
    </source>
</reference>
<feature type="transmembrane region" description="Helical" evidence="7">
    <location>
        <begin position="218"/>
        <end position="236"/>
    </location>
</feature>
<evidence type="ECO:0000256" key="7">
    <source>
        <dbReference type="RuleBase" id="RU363032"/>
    </source>
</evidence>